<dbReference type="InterPro" id="IPR038770">
    <property type="entry name" value="Na+/solute_symporter_sf"/>
</dbReference>
<accession>A0A542EQM6</accession>
<evidence type="ECO:0000313" key="14">
    <source>
        <dbReference type="Proteomes" id="UP000316298"/>
    </source>
</evidence>
<dbReference type="GO" id="GO:0016020">
    <property type="term" value="C:membrane"/>
    <property type="evidence" value="ECO:0007669"/>
    <property type="project" value="UniProtKB-SubCell"/>
</dbReference>
<keyword evidence="14" id="KW-1185">Reference proteome</keyword>
<feature type="transmembrane region" description="Helical" evidence="11">
    <location>
        <begin position="64"/>
        <end position="85"/>
    </location>
</feature>
<dbReference type="GO" id="GO:1902600">
    <property type="term" value="P:proton transmembrane transport"/>
    <property type="evidence" value="ECO:0007669"/>
    <property type="project" value="InterPro"/>
</dbReference>
<keyword evidence="10" id="KW-0739">Sodium transport</keyword>
<feature type="transmembrane region" description="Helical" evidence="11">
    <location>
        <begin position="181"/>
        <end position="201"/>
    </location>
</feature>
<keyword evidence="6 11" id="KW-1133">Transmembrane helix</keyword>
<comment type="caution">
    <text evidence="13">The sequence shown here is derived from an EMBL/GenBank/DDBJ whole genome shotgun (WGS) entry which is preliminary data.</text>
</comment>
<feature type="transmembrane region" description="Helical" evidence="11">
    <location>
        <begin position="302"/>
        <end position="319"/>
    </location>
</feature>
<evidence type="ECO:0000256" key="8">
    <source>
        <dbReference type="ARBA" id="ARBA00023065"/>
    </source>
</evidence>
<evidence type="ECO:0000256" key="7">
    <source>
        <dbReference type="ARBA" id="ARBA00023053"/>
    </source>
</evidence>
<gene>
    <name evidence="13" type="ORF">FB475_1605</name>
</gene>
<feature type="transmembrane region" description="Helical" evidence="11">
    <location>
        <begin position="359"/>
        <end position="380"/>
    </location>
</feature>
<comment type="subcellular location">
    <subcellularLocation>
        <location evidence="1">Membrane</location>
        <topology evidence="1">Multi-pass membrane protein</topology>
    </subcellularLocation>
</comment>
<dbReference type="Gene3D" id="1.20.1530.20">
    <property type="match status" value="1"/>
</dbReference>
<keyword evidence="7" id="KW-0915">Sodium</keyword>
<dbReference type="InterPro" id="IPR006153">
    <property type="entry name" value="Cation/H_exchanger_TM"/>
</dbReference>
<dbReference type="AlphaFoldDB" id="A0A542EQM6"/>
<keyword evidence="4" id="KW-0050">Antiport</keyword>
<feature type="transmembrane region" description="Helical" evidence="11">
    <location>
        <begin position="97"/>
        <end position="118"/>
    </location>
</feature>
<name>A0A542EQM6_9ACTN</name>
<feature type="transmembrane region" description="Helical" evidence="11">
    <location>
        <begin position="156"/>
        <end position="175"/>
    </location>
</feature>
<keyword evidence="8" id="KW-0406">Ion transport</keyword>
<evidence type="ECO:0000256" key="2">
    <source>
        <dbReference type="ARBA" id="ARBA00005551"/>
    </source>
</evidence>
<dbReference type="GO" id="GO:0015297">
    <property type="term" value="F:antiporter activity"/>
    <property type="evidence" value="ECO:0007669"/>
    <property type="project" value="UniProtKB-KW"/>
</dbReference>
<comment type="similarity">
    <text evidence="2">Belongs to the monovalent cation:proton antiporter 2 (CPA2) transporter (TC 2.A.37) family.</text>
</comment>
<evidence type="ECO:0000259" key="12">
    <source>
        <dbReference type="Pfam" id="PF00999"/>
    </source>
</evidence>
<sequence length="392" mass="40018">MALSGKELRVSFTMLAVVVAVGLAGPVLALRQGWHIPVVLGELIAGVILGKTGIGYLTASDPRFTFLADIGFGLVMFVAGTHVPVRDDSLRRAIRPGLLRAVITGALATALAYALNAVFDTGHIALYAVLMASSSAALILPIVDSLGLGGRSVVELLPQVAIADAACIVALPLAIDPPHAGRAALGALAVIAAGVIVFFLLNKAEKSGVRRRVHDVSEDRRFAVELRISLMVLFALAGLATATHVSIMLAGFVLGLAVAAVGEPRRLARQLFALTEGFLGPVFFVWLGASLDLRELGTKPEFIGLGAALGIGAVISHLSGRLTGQPLSIGALASAQLGVPVAAATVGTSLHVLQPGEPSALLLGALITIAVSTVAGGIAVRRGLVAEKAAAK</sequence>
<protein>
    <submittedName>
        <fullName evidence="13">Kef-type K+ transport system membrane component KefB</fullName>
    </submittedName>
</protein>
<evidence type="ECO:0000256" key="4">
    <source>
        <dbReference type="ARBA" id="ARBA00022449"/>
    </source>
</evidence>
<feature type="domain" description="Cation/H+ exchanger transmembrane" evidence="12">
    <location>
        <begin position="28"/>
        <end position="379"/>
    </location>
</feature>
<feature type="transmembrane region" description="Helical" evidence="11">
    <location>
        <begin position="37"/>
        <end position="58"/>
    </location>
</feature>
<evidence type="ECO:0000256" key="11">
    <source>
        <dbReference type="SAM" id="Phobius"/>
    </source>
</evidence>
<keyword evidence="9 11" id="KW-0472">Membrane</keyword>
<keyword evidence="3" id="KW-0813">Transport</keyword>
<keyword evidence="5 11" id="KW-0812">Transmembrane</keyword>
<reference evidence="13 14" key="1">
    <citation type="submission" date="2019-06" db="EMBL/GenBank/DDBJ databases">
        <title>Sequencing the genomes of 1000 actinobacteria strains.</title>
        <authorList>
            <person name="Klenk H.-P."/>
        </authorList>
    </citation>
    <scope>NUCLEOTIDE SEQUENCE [LARGE SCALE GENOMIC DNA]</scope>
    <source>
        <strain evidence="13 14">DSM 17305</strain>
    </source>
</reference>
<dbReference type="Pfam" id="PF00999">
    <property type="entry name" value="Na_H_Exchanger"/>
    <property type="match status" value="1"/>
</dbReference>
<dbReference type="Proteomes" id="UP000316298">
    <property type="component" value="Unassembled WGS sequence"/>
</dbReference>
<proteinExistence type="inferred from homology"/>
<dbReference type="EMBL" id="VFMM01000001">
    <property type="protein sequence ID" value="TQJ17486.1"/>
    <property type="molecule type" value="Genomic_DNA"/>
</dbReference>
<feature type="transmembrane region" description="Helical" evidence="11">
    <location>
        <begin position="12"/>
        <end position="30"/>
    </location>
</feature>
<evidence type="ECO:0000313" key="13">
    <source>
        <dbReference type="EMBL" id="TQJ17486.1"/>
    </source>
</evidence>
<dbReference type="PANTHER" id="PTHR43562:SF3">
    <property type="entry name" value="SODIUM ION_PROTON EXCHANGER (EUROFUNG)"/>
    <property type="match status" value="1"/>
</dbReference>
<feature type="transmembrane region" description="Helical" evidence="11">
    <location>
        <begin position="271"/>
        <end position="290"/>
    </location>
</feature>
<evidence type="ECO:0000256" key="3">
    <source>
        <dbReference type="ARBA" id="ARBA00022448"/>
    </source>
</evidence>
<feature type="transmembrane region" description="Helical" evidence="11">
    <location>
        <begin position="124"/>
        <end position="144"/>
    </location>
</feature>
<dbReference type="PANTHER" id="PTHR43562">
    <property type="entry name" value="NAPA-TYPE SODIUM/HYDROGEN ANTIPORTER"/>
    <property type="match status" value="1"/>
</dbReference>
<dbReference type="GO" id="GO:0006814">
    <property type="term" value="P:sodium ion transport"/>
    <property type="evidence" value="ECO:0007669"/>
    <property type="project" value="UniProtKB-KW"/>
</dbReference>
<evidence type="ECO:0000256" key="6">
    <source>
        <dbReference type="ARBA" id="ARBA00022989"/>
    </source>
</evidence>
<evidence type="ECO:0000256" key="5">
    <source>
        <dbReference type="ARBA" id="ARBA00022692"/>
    </source>
</evidence>
<evidence type="ECO:0000256" key="1">
    <source>
        <dbReference type="ARBA" id="ARBA00004141"/>
    </source>
</evidence>
<evidence type="ECO:0000256" key="10">
    <source>
        <dbReference type="ARBA" id="ARBA00023201"/>
    </source>
</evidence>
<evidence type="ECO:0000256" key="9">
    <source>
        <dbReference type="ARBA" id="ARBA00023136"/>
    </source>
</evidence>
<organism evidence="13 14">
    <name type="scientific">Kribbella jejuensis</name>
    <dbReference type="NCBI Taxonomy" id="236068"/>
    <lineage>
        <taxon>Bacteria</taxon>
        <taxon>Bacillati</taxon>
        <taxon>Actinomycetota</taxon>
        <taxon>Actinomycetes</taxon>
        <taxon>Propionibacteriales</taxon>
        <taxon>Kribbellaceae</taxon>
        <taxon>Kribbella</taxon>
    </lineage>
</organism>